<name>A0A5J9WR74_9POAL</name>
<dbReference type="PANTHER" id="PTHR31282">
    <property type="entry name" value="WRKY TRANSCRIPTION FACTOR 21-RELATED"/>
    <property type="match status" value="1"/>
</dbReference>
<evidence type="ECO:0000256" key="5">
    <source>
        <dbReference type="ARBA" id="ARBA00023242"/>
    </source>
</evidence>
<dbReference type="SUPFAM" id="SSF118290">
    <property type="entry name" value="WRKY DNA-binding domain"/>
    <property type="match status" value="1"/>
</dbReference>
<protein>
    <submittedName>
        <fullName evidence="8">EcWRKY-17</fullName>
    </submittedName>
</protein>
<organism evidence="8 9">
    <name type="scientific">Eragrostis curvula</name>
    <name type="common">weeping love grass</name>
    <dbReference type="NCBI Taxonomy" id="38414"/>
    <lineage>
        <taxon>Eukaryota</taxon>
        <taxon>Viridiplantae</taxon>
        <taxon>Streptophyta</taxon>
        <taxon>Embryophyta</taxon>
        <taxon>Tracheophyta</taxon>
        <taxon>Spermatophyta</taxon>
        <taxon>Magnoliopsida</taxon>
        <taxon>Liliopsida</taxon>
        <taxon>Poales</taxon>
        <taxon>Poaceae</taxon>
        <taxon>PACMAD clade</taxon>
        <taxon>Chloridoideae</taxon>
        <taxon>Eragrostideae</taxon>
        <taxon>Eragrostidinae</taxon>
        <taxon>Eragrostis</taxon>
    </lineage>
</organism>
<feature type="non-terminal residue" evidence="8">
    <location>
        <position position="1"/>
    </location>
</feature>
<dbReference type="PROSITE" id="PS50811">
    <property type="entry name" value="WRKY"/>
    <property type="match status" value="1"/>
</dbReference>
<feature type="region of interest" description="Disordered" evidence="6">
    <location>
        <begin position="68"/>
        <end position="126"/>
    </location>
</feature>
<evidence type="ECO:0000256" key="6">
    <source>
        <dbReference type="SAM" id="MobiDB-lite"/>
    </source>
</evidence>
<gene>
    <name evidence="8" type="ORF">EJB05_01999</name>
</gene>
<comment type="subcellular location">
    <subcellularLocation>
        <location evidence="1">Nucleus</location>
    </subcellularLocation>
</comment>
<keyword evidence="5" id="KW-0539">Nucleus</keyword>
<keyword evidence="2" id="KW-0805">Transcription regulation</keyword>
<proteinExistence type="predicted"/>
<keyword evidence="3" id="KW-0238">DNA-binding</keyword>
<accession>A0A5J9WR74</accession>
<dbReference type="Pfam" id="PF03106">
    <property type="entry name" value="WRKY"/>
    <property type="match status" value="1"/>
</dbReference>
<sequence>MAGLPDDREGAAREVAKAYERIKTHQPLLFLHHNCCHHGEELSKLAQNLLSEALRALNIALSAMKQQQESSSTTASPLAVKAEPQLSSSSPASPAADSKGATSTSARRIGKRRRSVNEGKNSSWGMSTTVPYEDGYEWRKYGEKRINGSQFTRSYFRCTYKDDTGCLATKQIQQKDNSDPPMFEVTYNNEHTCNCATAAKKNNSSNNLPSQSYCNSGGAIDPPDGVHAMVKQEPRVLPPLVEVSAIPLYEEPFPISNMIYGGASGYNSGIPSAATNIESSCMAGVQSDECSNMDQLTMMEPVGDDALRDLEHFLMHDSFKYN</sequence>
<dbReference type="InterPro" id="IPR044810">
    <property type="entry name" value="WRKY_plant"/>
</dbReference>
<dbReference type="Gene3D" id="2.20.25.80">
    <property type="entry name" value="WRKY domain"/>
    <property type="match status" value="1"/>
</dbReference>
<dbReference type="SMART" id="SM00774">
    <property type="entry name" value="WRKY"/>
    <property type="match status" value="1"/>
</dbReference>
<keyword evidence="9" id="KW-1185">Reference proteome</keyword>
<dbReference type="InterPro" id="IPR003657">
    <property type="entry name" value="WRKY_dom"/>
</dbReference>
<dbReference type="GO" id="GO:0043565">
    <property type="term" value="F:sequence-specific DNA binding"/>
    <property type="evidence" value="ECO:0007669"/>
    <property type="project" value="InterPro"/>
</dbReference>
<dbReference type="EMBL" id="RWGY01000002">
    <property type="protein sequence ID" value="TVU50621.1"/>
    <property type="molecule type" value="Genomic_DNA"/>
</dbReference>
<evidence type="ECO:0000256" key="4">
    <source>
        <dbReference type="ARBA" id="ARBA00023163"/>
    </source>
</evidence>
<feature type="domain" description="WRKY" evidence="7">
    <location>
        <begin position="127"/>
        <end position="196"/>
    </location>
</feature>
<reference evidence="8 9" key="1">
    <citation type="journal article" date="2019" name="Sci. Rep.">
        <title>A high-quality genome of Eragrostis curvula grass provides insights into Poaceae evolution and supports new strategies to enhance forage quality.</title>
        <authorList>
            <person name="Carballo J."/>
            <person name="Santos B.A.C.M."/>
            <person name="Zappacosta D."/>
            <person name="Garbus I."/>
            <person name="Selva J.P."/>
            <person name="Gallo C.A."/>
            <person name="Diaz A."/>
            <person name="Albertini E."/>
            <person name="Caccamo M."/>
            <person name="Echenique V."/>
        </authorList>
    </citation>
    <scope>NUCLEOTIDE SEQUENCE [LARGE SCALE GENOMIC DNA]</scope>
    <source>
        <strain evidence="9">cv. Victoria</strain>
        <tissue evidence="8">Leaf</tissue>
    </source>
</reference>
<comment type="caution">
    <text evidence="8">The sequence shown here is derived from an EMBL/GenBank/DDBJ whole genome shotgun (WGS) entry which is preliminary data.</text>
</comment>
<evidence type="ECO:0000313" key="8">
    <source>
        <dbReference type="EMBL" id="TVU50621.1"/>
    </source>
</evidence>
<dbReference type="GO" id="GO:0003700">
    <property type="term" value="F:DNA-binding transcription factor activity"/>
    <property type="evidence" value="ECO:0007669"/>
    <property type="project" value="InterPro"/>
</dbReference>
<dbReference type="OrthoDB" id="692077at2759"/>
<evidence type="ECO:0000313" key="9">
    <source>
        <dbReference type="Proteomes" id="UP000324897"/>
    </source>
</evidence>
<feature type="compositionally biased region" description="Low complexity" evidence="6">
    <location>
        <begin position="87"/>
        <end position="98"/>
    </location>
</feature>
<dbReference type="GO" id="GO:0005634">
    <property type="term" value="C:nucleus"/>
    <property type="evidence" value="ECO:0007669"/>
    <property type="project" value="UniProtKB-SubCell"/>
</dbReference>
<evidence type="ECO:0000256" key="3">
    <source>
        <dbReference type="ARBA" id="ARBA00023125"/>
    </source>
</evidence>
<dbReference type="AlphaFoldDB" id="A0A5J9WR74"/>
<evidence type="ECO:0000256" key="2">
    <source>
        <dbReference type="ARBA" id="ARBA00023015"/>
    </source>
</evidence>
<dbReference type="Gramene" id="TVU50621">
    <property type="protein sequence ID" value="TVU50621"/>
    <property type="gene ID" value="EJB05_01999"/>
</dbReference>
<evidence type="ECO:0000256" key="1">
    <source>
        <dbReference type="ARBA" id="ARBA00004123"/>
    </source>
</evidence>
<keyword evidence="4" id="KW-0804">Transcription</keyword>
<dbReference type="Proteomes" id="UP000324897">
    <property type="component" value="Chromosome 6"/>
</dbReference>
<dbReference type="InterPro" id="IPR036576">
    <property type="entry name" value="WRKY_dom_sf"/>
</dbReference>
<evidence type="ECO:0000259" key="7">
    <source>
        <dbReference type="PROSITE" id="PS50811"/>
    </source>
</evidence>